<dbReference type="SUPFAM" id="SSF56954">
    <property type="entry name" value="Outer membrane efflux proteins (OEP)"/>
    <property type="match status" value="1"/>
</dbReference>
<dbReference type="InterPro" id="IPR010131">
    <property type="entry name" value="MdtP/NodT-like"/>
</dbReference>
<dbReference type="AlphaFoldDB" id="A0A517MP16"/>
<sequence length="589" mass="65255">MTCPHQNIGKTLLLGLVLCAFGSLPCPKKLLAQDSVPGSLPEPISRDSRDQERVELAESRLVPTGVDLWWHEPILLPLGIGPRALAISADDATAESLEFSPEVQIIRVEPQIRRTDITRQKAAFDWTNFLETSWANRSDPIGSVLTTGSTTGRFIDDQLNGGLGVRKRSTTGAEWEISQRSGWQRNNSDFLVPNPQSTSRLELTVTQPLLAGRGKEVNYFRVVEAQLGTAATEAESLARLQDHVLSVGTSYWQLYKTRAAFLIRRRAVEEADKLVVSLTERSKLDATSRQILRAKVAAAQRRAELMTIAAAADTAETRLQRFIGQVDFETELVPAQLPTRVPPSWDRETVVQTALTGRPEIVKAVREVRAASLRLGVSRNQLLPRLDLLAGTYVAGLNAHRNLFPAYGRQFVDGRPSVNVGLVWERAVGNRAARGLVQRNELELQRSISEYDAALQTTRADVELALSLMEVNYQTMLQRELSAKAARAELWYLEDRWQTMAVADGSAILLLENLIDAQVRVADEETSLSAAEADLNIVILQYHRAVGTLLRSAHFTQSPSGDLHDSDDQTRADLATPMLDSQMLEENAF</sequence>
<organism evidence="1 2">
    <name type="scientific">Roseimaritima multifibrata</name>
    <dbReference type="NCBI Taxonomy" id="1930274"/>
    <lineage>
        <taxon>Bacteria</taxon>
        <taxon>Pseudomonadati</taxon>
        <taxon>Planctomycetota</taxon>
        <taxon>Planctomycetia</taxon>
        <taxon>Pirellulales</taxon>
        <taxon>Pirellulaceae</taxon>
        <taxon>Roseimaritima</taxon>
    </lineage>
</organism>
<dbReference type="GO" id="GO:0015562">
    <property type="term" value="F:efflux transmembrane transporter activity"/>
    <property type="evidence" value="ECO:0007669"/>
    <property type="project" value="InterPro"/>
</dbReference>
<dbReference type="KEGG" id="rml:FF011L_54380"/>
<dbReference type="OrthoDB" id="234964at2"/>
<name>A0A517MP16_9BACT</name>
<protein>
    <submittedName>
        <fullName evidence="1">Outer membrane efflux protein</fullName>
    </submittedName>
</protein>
<dbReference type="Proteomes" id="UP000320672">
    <property type="component" value="Chromosome"/>
</dbReference>
<reference evidence="1 2" key="1">
    <citation type="submission" date="2019-02" db="EMBL/GenBank/DDBJ databases">
        <title>Deep-cultivation of Planctomycetes and their phenomic and genomic characterization uncovers novel biology.</title>
        <authorList>
            <person name="Wiegand S."/>
            <person name="Jogler M."/>
            <person name="Boedeker C."/>
            <person name="Pinto D."/>
            <person name="Vollmers J."/>
            <person name="Rivas-Marin E."/>
            <person name="Kohn T."/>
            <person name="Peeters S.H."/>
            <person name="Heuer A."/>
            <person name="Rast P."/>
            <person name="Oberbeckmann S."/>
            <person name="Bunk B."/>
            <person name="Jeske O."/>
            <person name="Meyerdierks A."/>
            <person name="Storesund J.E."/>
            <person name="Kallscheuer N."/>
            <person name="Luecker S."/>
            <person name="Lage O.M."/>
            <person name="Pohl T."/>
            <person name="Merkel B.J."/>
            <person name="Hornburger P."/>
            <person name="Mueller R.-W."/>
            <person name="Bruemmer F."/>
            <person name="Labrenz M."/>
            <person name="Spormann A.M."/>
            <person name="Op den Camp H."/>
            <person name="Overmann J."/>
            <person name="Amann R."/>
            <person name="Jetten M.S.M."/>
            <person name="Mascher T."/>
            <person name="Medema M.H."/>
            <person name="Devos D.P."/>
            <person name="Kaster A.-K."/>
            <person name="Ovreas L."/>
            <person name="Rohde M."/>
            <person name="Galperin M.Y."/>
            <person name="Jogler C."/>
        </authorList>
    </citation>
    <scope>NUCLEOTIDE SEQUENCE [LARGE SCALE GENOMIC DNA]</scope>
    <source>
        <strain evidence="1 2">FF011L</strain>
    </source>
</reference>
<evidence type="ECO:0000313" key="2">
    <source>
        <dbReference type="Proteomes" id="UP000320672"/>
    </source>
</evidence>
<evidence type="ECO:0000313" key="1">
    <source>
        <dbReference type="EMBL" id="QDS96626.1"/>
    </source>
</evidence>
<dbReference type="EMBL" id="CP036262">
    <property type="protein sequence ID" value="QDS96626.1"/>
    <property type="molecule type" value="Genomic_DNA"/>
</dbReference>
<dbReference type="RefSeq" id="WP_145354740.1">
    <property type="nucleotide sequence ID" value="NZ_CP036262.1"/>
</dbReference>
<accession>A0A517MP16</accession>
<keyword evidence="2" id="KW-1185">Reference proteome</keyword>
<dbReference type="Gene3D" id="1.20.1600.10">
    <property type="entry name" value="Outer membrane efflux proteins (OEP)"/>
    <property type="match status" value="1"/>
</dbReference>
<dbReference type="PANTHER" id="PTHR30203:SF33">
    <property type="entry name" value="BLR4455 PROTEIN"/>
    <property type="match status" value="1"/>
</dbReference>
<dbReference type="PANTHER" id="PTHR30203">
    <property type="entry name" value="OUTER MEMBRANE CATION EFFLUX PROTEIN"/>
    <property type="match status" value="1"/>
</dbReference>
<proteinExistence type="predicted"/>
<gene>
    <name evidence="1" type="ORF">FF011L_54380</name>
</gene>